<protein>
    <submittedName>
        <fullName evidence="1">Uncharacterized protein</fullName>
    </submittedName>
</protein>
<dbReference type="PANTHER" id="PTHR33527:SF18">
    <property type="entry name" value="F13O11.17 PROTEIN"/>
    <property type="match status" value="1"/>
</dbReference>
<dbReference type="AlphaFoldDB" id="W9QWE8"/>
<dbReference type="PANTHER" id="PTHR33527">
    <property type="entry name" value="OS07G0274300 PROTEIN"/>
    <property type="match status" value="1"/>
</dbReference>
<keyword evidence="2" id="KW-1185">Reference proteome</keyword>
<reference evidence="2" key="1">
    <citation type="submission" date="2013-01" db="EMBL/GenBank/DDBJ databases">
        <title>Draft Genome Sequence of a Mulberry Tree, Morus notabilis C.K. Schneid.</title>
        <authorList>
            <person name="He N."/>
            <person name="Zhao S."/>
        </authorList>
    </citation>
    <scope>NUCLEOTIDE SEQUENCE</scope>
</reference>
<accession>W9QWE8</accession>
<sequence>MSNYKITLEELQKYHKTDRKMFPQLILDMMREPGESLLIIATWLWLKERSFPDIIGKTVGVSDILVGMLADEAVIFLKSLDVSTPRMQQLKPGMHFTSHDVMDQKLSLQTFDSANERSMAIAGIKNILQTVCSRVFNDILLCFFFGTPHVVLDRPLLVPGFPHPLFGSLTMSLLSSRNMTSLPTVHGSIVAYTTNVGLCRVVILAMYTTTLVCSIDSEILQ</sequence>
<organism evidence="1 2">
    <name type="scientific">Morus notabilis</name>
    <dbReference type="NCBI Taxonomy" id="981085"/>
    <lineage>
        <taxon>Eukaryota</taxon>
        <taxon>Viridiplantae</taxon>
        <taxon>Streptophyta</taxon>
        <taxon>Embryophyta</taxon>
        <taxon>Tracheophyta</taxon>
        <taxon>Spermatophyta</taxon>
        <taxon>Magnoliopsida</taxon>
        <taxon>eudicotyledons</taxon>
        <taxon>Gunneridae</taxon>
        <taxon>Pentapetalae</taxon>
        <taxon>rosids</taxon>
        <taxon>fabids</taxon>
        <taxon>Rosales</taxon>
        <taxon>Moraceae</taxon>
        <taxon>Moreae</taxon>
        <taxon>Morus</taxon>
    </lineage>
</organism>
<dbReference type="OrthoDB" id="1882251at2759"/>
<dbReference type="EMBL" id="KE343297">
    <property type="protein sequence ID" value="EXB22633.1"/>
    <property type="molecule type" value="Genomic_DNA"/>
</dbReference>
<name>W9QWE8_9ROSA</name>
<dbReference type="KEGG" id="mnt:21386306"/>
<dbReference type="eggNOG" id="ENOG502RF4V">
    <property type="taxonomic scope" value="Eukaryota"/>
</dbReference>
<evidence type="ECO:0000313" key="2">
    <source>
        <dbReference type="Proteomes" id="UP000030645"/>
    </source>
</evidence>
<gene>
    <name evidence="1" type="ORF">L484_002748</name>
</gene>
<evidence type="ECO:0000313" key="1">
    <source>
        <dbReference type="EMBL" id="EXB22633.1"/>
    </source>
</evidence>
<dbReference type="STRING" id="981085.W9QWE8"/>
<proteinExistence type="predicted"/>
<dbReference type="Proteomes" id="UP000030645">
    <property type="component" value="Unassembled WGS sequence"/>
</dbReference>